<keyword evidence="10" id="KW-0234">DNA repair</keyword>
<dbReference type="EMBL" id="CAUOFW020000787">
    <property type="protein sequence ID" value="CAK9136925.1"/>
    <property type="molecule type" value="Genomic_DNA"/>
</dbReference>
<evidence type="ECO:0000256" key="14">
    <source>
        <dbReference type="SAM" id="MobiDB-lite"/>
    </source>
</evidence>
<keyword evidence="3" id="KW-0540">Nuclease</keyword>
<reference evidence="15 16" key="1">
    <citation type="submission" date="2024-02" db="EMBL/GenBank/DDBJ databases">
        <authorList>
            <person name="Vignale AGUSTIN F."/>
            <person name="Sosa J E."/>
            <person name="Modenutti C."/>
        </authorList>
    </citation>
    <scope>NUCLEOTIDE SEQUENCE [LARGE SCALE GENOMIC DNA]</scope>
</reference>
<evidence type="ECO:0000256" key="3">
    <source>
        <dbReference type="ARBA" id="ARBA00022722"/>
    </source>
</evidence>
<evidence type="ECO:0000256" key="12">
    <source>
        <dbReference type="ARBA" id="ARBA00023254"/>
    </source>
</evidence>
<evidence type="ECO:0000256" key="1">
    <source>
        <dbReference type="ARBA" id="ARBA00001946"/>
    </source>
</evidence>
<evidence type="ECO:0000313" key="16">
    <source>
        <dbReference type="Proteomes" id="UP001642360"/>
    </source>
</evidence>
<sequence length="524" mass="58226">MSQPIAVDIISDDDDQDTSNDVASTPLPKQFKKPRTNSNSHPQSPPIFVIDDDPTPRKHSVGTTSTPSFVAETPTSESPKSEVSVVKCNTEGVLNTQLRPCFMSDHKPSVKANIKDVTKISVAEVVSYIRGSGVNSALKPESMLLAAKAISPNPSCSFAGINGLICLESDNDSENGSMNETWKQNETMLNSIELTIPLVAKDSNLSSRYIESRLPSDAFREVTQEILTGNVHVAQVFGYSFSHPNSSEDDIVQLLSESFKDFKLLVVGVNFLTIEVLFAIAYYHKVPYCPEQEIDRLELIDNVLRPKGRKKQQKEQEKLQKEVLRAEAVEMKKLQKERQKWEKGKFALKSIVAEIDPKIVELGSVGGTAFLYTAYIYFCNSISISGLSGELIRVTELNCFGLFACRFNRGRRMGLIIPKGVEGKGWKSFQRLFEKDSSTIEGMQLSLESSRNGHLLCREEQMRMLGEGFSKLGTLLAKLKTMKRGIEERGKNICMSVHKLGGNKDNNSKDMTIGNVLKQIVNDV</sequence>
<feature type="compositionally biased region" description="Low complexity" evidence="14">
    <location>
        <begin position="72"/>
        <end position="83"/>
    </location>
</feature>
<keyword evidence="16" id="KW-1185">Reference proteome</keyword>
<keyword evidence="9" id="KW-0233">DNA recombination</keyword>
<dbReference type="GO" id="GO:0046872">
    <property type="term" value="F:metal ion binding"/>
    <property type="evidence" value="ECO:0007669"/>
    <property type="project" value="UniProtKB-KW"/>
</dbReference>
<dbReference type="InterPro" id="IPR033310">
    <property type="entry name" value="Mms4/EME1/EME2"/>
</dbReference>
<dbReference type="GO" id="GO:0004519">
    <property type="term" value="F:endonuclease activity"/>
    <property type="evidence" value="ECO:0007669"/>
    <property type="project" value="UniProtKB-KW"/>
</dbReference>
<protein>
    <submittedName>
        <fullName evidence="15">Uncharacterized protein</fullName>
    </submittedName>
</protein>
<evidence type="ECO:0000256" key="9">
    <source>
        <dbReference type="ARBA" id="ARBA00023172"/>
    </source>
</evidence>
<comment type="cofactor">
    <cofactor evidence="1">
        <name>Mg(2+)</name>
        <dbReference type="ChEBI" id="CHEBI:18420"/>
    </cofactor>
</comment>
<evidence type="ECO:0000256" key="10">
    <source>
        <dbReference type="ARBA" id="ARBA00023204"/>
    </source>
</evidence>
<keyword evidence="6" id="KW-0227">DNA damage</keyword>
<feature type="coiled-coil region" evidence="13">
    <location>
        <begin position="307"/>
        <end position="344"/>
    </location>
</feature>
<evidence type="ECO:0000256" key="4">
    <source>
        <dbReference type="ARBA" id="ARBA00022723"/>
    </source>
</evidence>
<evidence type="ECO:0000313" key="15">
    <source>
        <dbReference type="EMBL" id="CAK9136925.1"/>
    </source>
</evidence>
<dbReference type="GO" id="GO:0006281">
    <property type="term" value="P:DNA repair"/>
    <property type="evidence" value="ECO:0007669"/>
    <property type="project" value="UniProtKB-KW"/>
</dbReference>
<dbReference type="GO" id="GO:0006310">
    <property type="term" value="P:DNA recombination"/>
    <property type="evidence" value="ECO:0007669"/>
    <property type="project" value="UniProtKB-KW"/>
</dbReference>
<dbReference type="AlphaFoldDB" id="A0ABC8QW02"/>
<evidence type="ECO:0000256" key="7">
    <source>
        <dbReference type="ARBA" id="ARBA00022801"/>
    </source>
</evidence>
<feature type="region of interest" description="Disordered" evidence="14">
    <location>
        <begin position="1"/>
        <end position="83"/>
    </location>
</feature>
<dbReference type="GO" id="GO:0005634">
    <property type="term" value="C:nucleus"/>
    <property type="evidence" value="ECO:0007669"/>
    <property type="project" value="UniProtKB-SubCell"/>
</dbReference>
<accession>A0ABC8QW02</accession>
<keyword evidence="7" id="KW-0378">Hydrolase</keyword>
<comment type="caution">
    <text evidence="15">The sequence shown here is derived from an EMBL/GenBank/DDBJ whole genome shotgun (WGS) entry which is preliminary data.</text>
</comment>
<dbReference type="PANTHER" id="PTHR21077:SF5">
    <property type="entry name" value="CROSSOVER JUNCTION ENDONUCLEASE MMS4"/>
    <property type="match status" value="1"/>
</dbReference>
<evidence type="ECO:0000256" key="2">
    <source>
        <dbReference type="ARBA" id="ARBA00004123"/>
    </source>
</evidence>
<comment type="subcellular location">
    <subcellularLocation>
        <location evidence="2">Nucleus</location>
    </subcellularLocation>
</comment>
<gene>
    <name evidence="15" type="ORF">ILEXP_LOCUS3932</name>
</gene>
<dbReference type="GO" id="GO:0016787">
    <property type="term" value="F:hydrolase activity"/>
    <property type="evidence" value="ECO:0007669"/>
    <property type="project" value="UniProtKB-KW"/>
</dbReference>
<name>A0ABC8QW02_9AQUA</name>
<keyword evidence="8" id="KW-0460">Magnesium</keyword>
<evidence type="ECO:0000256" key="13">
    <source>
        <dbReference type="SAM" id="Coils"/>
    </source>
</evidence>
<keyword evidence="13" id="KW-0175">Coiled coil</keyword>
<evidence type="ECO:0000256" key="11">
    <source>
        <dbReference type="ARBA" id="ARBA00023242"/>
    </source>
</evidence>
<dbReference type="Proteomes" id="UP001642360">
    <property type="component" value="Unassembled WGS sequence"/>
</dbReference>
<evidence type="ECO:0000256" key="5">
    <source>
        <dbReference type="ARBA" id="ARBA00022759"/>
    </source>
</evidence>
<dbReference type="GO" id="GO:0051321">
    <property type="term" value="P:meiotic cell cycle"/>
    <property type="evidence" value="ECO:0007669"/>
    <property type="project" value="UniProtKB-KW"/>
</dbReference>
<keyword evidence="11" id="KW-0539">Nucleus</keyword>
<dbReference type="PANTHER" id="PTHR21077">
    <property type="entry name" value="EME1 PROTEIN"/>
    <property type="match status" value="1"/>
</dbReference>
<organism evidence="15 16">
    <name type="scientific">Ilex paraguariensis</name>
    <name type="common">yerba mate</name>
    <dbReference type="NCBI Taxonomy" id="185542"/>
    <lineage>
        <taxon>Eukaryota</taxon>
        <taxon>Viridiplantae</taxon>
        <taxon>Streptophyta</taxon>
        <taxon>Embryophyta</taxon>
        <taxon>Tracheophyta</taxon>
        <taxon>Spermatophyta</taxon>
        <taxon>Magnoliopsida</taxon>
        <taxon>eudicotyledons</taxon>
        <taxon>Gunneridae</taxon>
        <taxon>Pentapetalae</taxon>
        <taxon>asterids</taxon>
        <taxon>campanulids</taxon>
        <taxon>Aquifoliales</taxon>
        <taxon>Aquifoliaceae</taxon>
        <taxon>Ilex</taxon>
    </lineage>
</organism>
<keyword evidence="12" id="KW-0469">Meiosis</keyword>
<evidence type="ECO:0000256" key="6">
    <source>
        <dbReference type="ARBA" id="ARBA00022763"/>
    </source>
</evidence>
<keyword evidence="5" id="KW-0255">Endonuclease</keyword>
<evidence type="ECO:0000256" key="8">
    <source>
        <dbReference type="ARBA" id="ARBA00022842"/>
    </source>
</evidence>
<proteinExistence type="predicted"/>
<keyword evidence="4" id="KW-0479">Metal-binding</keyword>